<dbReference type="Gene3D" id="3.30.40.10">
    <property type="entry name" value="Zinc/RING finger domain, C3HC4 (zinc finger)"/>
    <property type="match status" value="1"/>
</dbReference>
<dbReference type="AlphaFoldDB" id="A0A9P8Y6L2"/>
<dbReference type="EMBL" id="JAGTJQ010000005">
    <property type="protein sequence ID" value="KAH7030912.1"/>
    <property type="molecule type" value="Genomic_DNA"/>
</dbReference>
<feature type="region of interest" description="Disordered" evidence="16">
    <location>
        <begin position="39"/>
        <end position="62"/>
    </location>
</feature>
<feature type="domain" description="Non-structural maintenance of chromosomes element 1 RING C4HC3-type" evidence="17">
    <location>
        <begin position="218"/>
        <end position="260"/>
    </location>
</feature>
<keyword evidence="10 15" id="KW-0833">Ubl conjugation pathway</keyword>
<evidence type="ECO:0000256" key="6">
    <source>
        <dbReference type="ARBA" id="ARBA00022679"/>
    </source>
</evidence>
<evidence type="ECO:0000256" key="11">
    <source>
        <dbReference type="ARBA" id="ARBA00022833"/>
    </source>
</evidence>
<keyword evidence="7 15" id="KW-0479">Metal-binding</keyword>
<evidence type="ECO:0000256" key="5">
    <source>
        <dbReference type="ARBA" id="ARBA00019422"/>
    </source>
</evidence>
<feature type="compositionally biased region" description="Acidic residues" evidence="16">
    <location>
        <begin position="307"/>
        <end position="321"/>
    </location>
</feature>
<feature type="region of interest" description="Disordered" evidence="16">
    <location>
        <begin position="277"/>
        <end position="321"/>
    </location>
</feature>
<gene>
    <name evidence="18" type="ORF">B0I36DRAFT_322754</name>
</gene>
<evidence type="ECO:0000256" key="10">
    <source>
        <dbReference type="ARBA" id="ARBA00022786"/>
    </source>
</evidence>
<evidence type="ECO:0000256" key="13">
    <source>
        <dbReference type="ARBA" id="ARBA00023204"/>
    </source>
</evidence>
<dbReference type="InterPro" id="IPR011513">
    <property type="entry name" value="Nse1"/>
</dbReference>
<evidence type="ECO:0000256" key="9">
    <source>
        <dbReference type="ARBA" id="ARBA00022771"/>
    </source>
</evidence>
<dbReference type="OrthoDB" id="185455at2759"/>
<evidence type="ECO:0000256" key="15">
    <source>
        <dbReference type="RuleBase" id="RU368018"/>
    </source>
</evidence>
<feature type="compositionally biased region" description="Acidic residues" evidence="16">
    <location>
        <begin position="132"/>
        <end position="143"/>
    </location>
</feature>
<proteinExistence type="inferred from homology"/>
<evidence type="ECO:0000256" key="7">
    <source>
        <dbReference type="ARBA" id="ARBA00022723"/>
    </source>
</evidence>
<feature type="non-terminal residue" evidence="18">
    <location>
        <position position="1"/>
    </location>
</feature>
<dbReference type="GeneID" id="70183434"/>
<dbReference type="Pfam" id="PF08746">
    <property type="entry name" value="zf-RING-like"/>
    <property type="match status" value="1"/>
</dbReference>
<dbReference type="Pfam" id="PF07574">
    <property type="entry name" value="SMC_Nse1"/>
    <property type="match status" value="1"/>
</dbReference>
<keyword evidence="6 15" id="KW-0808">Transferase</keyword>
<evidence type="ECO:0000259" key="17">
    <source>
        <dbReference type="Pfam" id="PF08746"/>
    </source>
</evidence>
<keyword evidence="14 15" id="KW-0539">Nucleus</keyword>
<keyword evidence="13 15" id="KW-0234">DNA repair</keyword>
<dbReference type="CDD" id="cd16493">
    <property type="entry name" value="RING-CH-C4HC3_NSE1"/>
    <property type="match status" value="1"/>
</dbReference>
<keyword evidence="8 15" id="KW-0227">DNA damage</keyword>
<evidence type="ECO:0000256" key="12">
    <source>
        <dbReference type="ARBA" id="ARBA00023172"/>
    </source>
</evidence>
<sequence>MEDMESYVAAAAAAVSSFDMEIRSMRLQHATSLAGHAGVEEAAGGGGGRSGQRDGGGGGRKAGERVWAVVNTTSDGLTQLATLHSAEEIAFVKRVIDAMFEKYNTPRIEALCLDSMQANKLRIPPPPSEDTTMVDDNDEDEDGTTQQQQQPTQTLKGLKSSEAEAVMHSMVDEGWFEKTREGLYMLSSRALLELRSWLVEAYNDPDAAEGEWRRVKHCEACREIVTVGKRCPERDCHMRLHEICDDAFWRTRRDRACPKCKTTWPRGEEHRSFVGPKAITETEAYQRGRRRSGKARNSNLVEQIMHEDEEDEDPEGDDDEE</sequence>
<keyword evidence="12 15" id="KW-0233">DNA recombination</keyword>
<comment type="catalytic activity">
    <reaction evidence="1 15">
        <text>S-ubiquitinyl-[E2 ubiquitin-conjugating enzyme]-L-cysteine + [acceptor protein]-L-lysine = [E2 ubiquitin-conjugating enzyme]-L-cysteine + N(6)-ubiquitinyl-[acceptor protein]-L-lysine.</text>
        <dbReference type="EC" id="2.3.2.27"/>
    </reaction>
</comment>
<organism evidence="18 19">
    <name type="scientific">Microdochium trichocladiopsis</name>
    <dbReference type="NCBI Taxonomy" id="1682393"/>
    <lineage>
        <taxon>Eukaryota</taxon>
        <taxon>Fungi</taxon>
        <taxon>Dikarya</taxon>
        <taxon>Ascomycota</taxon>
        <taxon>Pezizomycotina</taxon>
        <taxon>Sordariomycetes</taxon>
        <taxon>Xylariomycetidae</taxon>
        <taxon>Xylariales</taxon>
        <taxon>Microdochiaceae</taxon>
        <taxon>Microdochium</taxon>
    </lineage>
</organism>
<dbReference type="RefSeq" id="XP_046012592.1">
    <property type="nucleotide sequence ID" value="XM_046153888.1"/>
</dbReference>
<dbReference type="GO" id="GO:0008270">
    <property type="term" value="F:zinc ion binding"/>
    <property type="evidence" value="ECO:0007669"/>
    <property type="project" value="UniProtKB-KW"/>
</dbReference>
<dbReference type="GO" id="GO:0061630">
    <property type="term" value="F:ubiquitin protein ligase activity"/>
    <property type="evidence" value="ECO:0007669"/>
    <property type="project" value="UniProtKB-EC"/>
</dbReference>
<dbReference type="Gene3D" id="1.10.10.10">
    <property type="entry name" value="Winged helix-like DNA-binding domain superfamily/Winged helix DNA-binding domain"/>
    <property type="match status" value="1"/>
</dbReference>
<accession>A0A9P8Y6L2</accession>
<dbReference type="InterPro" id="IPR036388">
    <property type="entry name" value="WH-like_DNA-bd_sf"/>
</dbReference>
<comment type="similarity">
    <text evidence="3 15">Belongs to the NSE1 family.</text>
</comment>
<keyword evidence="9 15" id="KW-0863">Zinc-finger</keyword>
<comment type="function">
    <text evidence="15">Acts in a DNA repair pathway for removal of UV-induced DNA damage that is distinct from classical nucleotide excision repair and in repair of ionizing radiation damage. Functions in homologous recombination repair of DNA double strand breaks and in recovery of stalled replication forks.</text>
</comment>
<evidence type="ECO:0000313" key="19">
    <source>
        <dbReference type="Proteomes" id="UP000756346"/>
    </source>
</evidence>
<comment type="subunit">
    <text evidence="15">Component of the Smc5-Smc6 complex.</text>
</comment>
<keyword evidence="11 15" id="KW-0862">Zinc</keyword>
<dbReference type="PANTHER" id="PTHR20973:SF0">
    <property type="entry name" value="NON-STRUCTURAL MAINTENANCE OF CHROMOSOMES ELEMENT 1 HOMOLOG"/>
    <property type="match status" value="1"/>
</dbReference>
<evidence type="ECO:0000256" key="3">
    <source>
        <dbReference type="ARBA" id="ARBA00010258"/>
    </source>
</evidence>
<dbReference type="InterPro" id="IPR014857">
    <property type="entry name" value="Nse1_RING_C4HC3-type"/>
</dbReference>
<reference evidence="18" key="1">
    <citation type="journal article" date="2021" name="Nat. Commun.">
        <title>Genetic determinants of endophytism in the Arabidopsis root mycobiome.</title>
        <authorList>
            <person name="Mesny F."/>
            <person name="Miyauchi S."/>
            <person name="Thiergart T."/>
            <person name="Pickel B."/>
            <person name="Atanasova L."/>
            <person name="Karlsson M."/>
            <person name="Huettel B."/>
            <person name="Barry K.W."/>
            <person name="Haridas S."/>
            <person name="Chen C."/>
            <person name="Bauer D."/>
            <person name="Andreopoulos W."/>
            <person name="Pangilinan J."/>
            <person name="LaButti K."/>
            <person name="Riley R."/>
            <person name="Lipzen A."/>
            <person name="Clum A."/>
            <person name="Drula E."/>
            <person name="Henrissat B."/>
            <person name="Kohler A."/>
            <person name="Grigoriev I.V."/>
            <person name="Martin F.M."/>
            <person name="Hacquard S."/>
        </authorList>
    </citation>
    <scope>NUCLEOTIDE SEQUENCE</scope>
    <source>
        <strain evidence="18">MPI-CAGE-CH-0230</strain>
    </source>
</reference>
<dbReference type="InterPro" id="IPR013083">
    <property type="entry name" value="Znf_RING/FYVE/PHD"/>
</dbReference>
<evidence type="ECO:0000256" key="2">
    <source>
        <dbReference type="ARBA" id="ARBA00004123"/>
    </source>
</evidence>
<dbReference type="EC" id="2.3.2.27" evidence="4 15"/>
<protein>
    <recommendedName>
        <fullName evidence="5 15">Non-structural maintenance of chromosomes element 1 homolog</fullName>
        <ecNumber evidence="4 15">2.3.2.27</ecNumber>
    </recommendedName>
</protein>
<evidence type="ECO:0000313" key="18">
    <source>
        <dbReference type="EMBL" id="KAH7030912.1"/>
    </source>
</evidence>
<evidence type="ECO:0000256" key="4">
    <source>
        <dbReference type="ARBA" id="ARBA00012483"/>
    </source>
</evidence>
<comment type="subcellular location">
    <subcellularLocation>
        <location evidence="2 15">Nucleus</location>
    </subcellularLocation>
</comment>
<evidence type="ECO:0000256" key="14">
    <source>
        <dbReference type="ARBA" id="ARBA00023242"/>
    </source>
</evidence>
<evidence type="ECO:0000256" key="8">
    <source>
        <dbReference type="ARBA" id="ARBA00022763"/>
    </source>
</evidence>
<dbReference type="GO" id="GO:0030915">
    <property type="term" value="C:Smc5-Smc6 complex"/>
    <property type="evidence" value="ECO:0007669"/>
    <property type="project" value="UniProtKB-UniRule"/>
</dbReference>
<feature type="region of interest" description="Disordered" evidence="16">
    <location>
        <begin position="119"/>
        <end position="160"/>
    </location>
</feature>
<dbReference type="GO" id="GO:0005634">
    <property type="term" value="C:nucleus"/>
    <property type="evidence" value="ECO:0007669"/>
    <property type="project" value="UniProtKB-SubCell"/>
</dbReference>
<evidence type="ECO:0000256" key="16">
    <source>
        <dbReference type="SAM" id="MobiDB-lite"/>
    </source>
</evidence>
<feature type="compositionally biased region" description="Gly residues" evidence="16">
    <location>
        <begin position="43"/>
        <end position="60"/>
    </location>
</feature>
<evidence type="ECO:0000256" key="1">
    <source>
        <dbReference type="ARBA" id="ARBA00000900"/>
    </source>
</evidence>
<dbReference type="Proteomes" id="UP000756346">
    <property type="component" value="Unassembled WGS sequence"/>
</dbReference>
<name>A0A9P8Y6L2_9PEZI</name>
<feature type="compositionally biased region" description="Low complexity" evidence="16">
    <location>
        <begin position="144"/>
        <end position="154"/>
    </location>
</feature>
<keyword evidence="19" id="KW-1185">Reference proteome</keyword>
<dbReference type="PANTHER" id="PTHR20973">
    <property type="entry name" value="NON-SMC ELEMENT 1-RELATED"/>
    <property type="match status" value="1"/>
</dbReference>
<comment type="caution">
    <text evidence="18">The sequence shown here is derived from an EMBL/GenBank/DDBJ whole genome shotgun (WGS) entry which is preliminary data.</text>
</comment>
<dbReference type="GO" id="GO:0000724">
    <property type="term" value="P:double-strand break repair via homologous recombination"/>
    <property type="evidence" value="ECO:0007669"/>
    <property type="project" value="TreeGrafter"/>
</dbReference>